<dbReference type="SUPFAM" id="SSF52047">
    <property type="entry name" value="RNI-like"/>
    <property type="match status" value="1"/>
</dbReference>
<name>A0A9P5PL45_9AGAR</name>
<organism evidence="1 2">
    <name type="scientific">Rhodocollybia butyracea</name>
    <dbReference type="NCBI Taxonomy" id="206335"/>
    <lineage>
        <taxon>Eukaryota</taxon>
        <taxon>Fungi</taxon>
        <taxon>Dikarya</taxon>
        <taxon>Basidiomycota</taxon>
        <taxon>Agaricomycotina</taxon>
        <taxon>Agaricomycetes</taxon>
        <taxon>Agaricomycetidae</taxon>
        <taxon>Agaricales</taxon>
        <taxon>Marasmiineae</taxon>
        <taxon>Omphalotaceae</taxon>
        <taxon>Rhodocollybia</taxon>
    </lineage>
</organism>
<dbReference type="Gene3D" id="3.80.10.10">
    <property type="entry name" value="Ribonuclease Inhibitor"/>
    <property type="match status" value="1"/>
</dbReference>
<accession>A0A9P5PL45</accession>
<evidence type="ECO:0008006" key="3">
    <source>
        <dbReference type="Google" id="ProtNLM"/>
    </source>
</evidence>
<sequence length="555" mass="63007">MPLCSACGGNTFIPRVVGEKIQTESDPPFAQPDEVASILENIERDLENYEAEICRIRKEKGRLEHYAAQLRSLSSPFRKIPNEILRQILDDCCDMNSFRAVDLKRRLPTQTAHALTSKPAMVVSSVCSRWRQTALSMPAIWSRISLYWDVHGEDHNWEYEDIEIVFPLSCFLIRSQQHPMTLNLDLEARPFILIPTRGLHLHLLLTRLFEQIICWQSLSYRCEYYSFEEFLNHSSIPSASFPVLRRLCFAGSVMEEDLTPFTTTAPNLQMLDLPDTPVPHSSYPNSHQVDIQDVFNKFPNLFSLGLTESTLYSNGVSPVTIACSSKLEMLTIHHREGWKDPSDSSAVFPLLRLPSLKVLHLVTDKSESTDSDIYRLWDDQSWSNLEPFVVFVQQSALQLTAFSIQGLSISDANLVKILVLLPTLQDLTVDDSGIPQKCSSISSEFIEGLHTYRTSSLRPQEACIVPRLRSLRLLNVAAPMFKDWLVVEMVKSRWIPAKVNAVGTSAFKVDCLRVFTMTFVKRWEENPGHSYSLLAPIERNGMMIVIQISGKTLGV</sequence>
<dbReference type="AlphaFoldDB" id="A0A9P5PL45"/>
<gene>
    <name evidence="1" type="ORF">BDP27DRAFT_1332263</name>
</gene>
<dbReference type="EMBL" id="JADNRY010000107">
    <property type="protein sequence ID" value="KAF9065197.1"/>
    <property type="molecule type" value="Genomic_DNA"/>
</dbReference>
<proteinExistence type="predicted"/>
<reference evidence="1" key="1">
    <citation type="submission" date="2020-11" db="EMBL/GenBank/DDBJ databases">
        <authorList>
            <consortium name="DOE Joint Genome Institute"/>
            <person name="Ahrendt S."/>
            <person name="Riley R."/>
            <person name="Andreopoulos W."/>
            <person name="Labutti K."/>
            <person name="Pangilinan J."/>
            <person name="Ruiz-Duenas F.J."/>
            <person name="Barrasa J.M."/>
            <person name="Sanchez-Garcia M."/>
            <person name="Camarero S."/>
            <person name="Miyauchi S."/>
            <person name="Serrano A."/>
            <person name="Linde D."/>
            <person name="Babiker R."/>
            <person name="Drula E."/>
            <person name="Ayuso-Fernandez I."/>
            <person name="Pacheco R."/>
            <person name="Padilla G."/>
            <person name="Ferreira P."/>
            <person name="Barriuso J."/>
            <person name="Kellner H."/>
            <person name="Castanera R."/>
            <person name="Alfaro M."/>
            <person name="Ramirez L."/>
            <person name="Pisabarro A.G."/>
            <person name="Kuo A."/>
            <person name="Tritt A."/>
            <person name="Lipzen A."/>
            <person name="He G."/>
            <person name="Yan M."/>
            <person name="Ng V."/>
            <person name="Cullen D."/>
            <person name="Martin F."/>
            <person name="Rosso M.-N."/>
            <person name="Henrissat B."/>
            <person name="Hibbett D."/>
            <person name="Martinez A.T."/>
            <person name="Grigoriev I.V."/>
        </authorList>
    </citation>
    <scope>NUCLEOTIDE SEQUENCE</scope>
    <source>
        <strain evidence="1">AH 40177</strain>
    </source>
</reference>
<keyword evidence="2" id="KW-1185">Reference proteome</keyword>
<evidence type="ECO:0000313" key="1">
    <source>
        <dbReference type="EMBL" id="KAF9065197.1"/>
    </source>
</evidence>
<dbReference type="Proteomes" id="UP000772434">
    <property type="component" value="Unassembled WGS sequence"/>
</dbReference>
<protein>
    <recommendedName>
        <fullName evidence="3">F-box domain-containing protein</fullName>
    </recommendedName>
</protein>
<evidence type="ECO:0000313" key="2">
    <source>
        <dbReference type="Proteomes" id="UP000772434"/>
    </source>
</evidence>
<dbReference type="InterPro" id="IPR032675">
    <property type="entry name" value="LRR_dom_sf"/>
</dbReference>
<dbReference type="OrthoDB" id="3063971at2759"/>
<comment type="caution">
    <text evidence="1">The sequence shown here is derived from an EMBL/GenBank/DDBJ whole genome shotgun (WGS) entry which is preliminary data.</text>
</comment>